<evidence type="ECO:0000256" key="3">
    <source>
        <dbReference type="SAM" id="MobiDB-lite"/>
    </source>
</evidence>
<feature type="region of interest" description="Disordered" evidence="3">
    <location>
        <begin position="1"/>
        <end position="24"/>
    </location>
</feature>
<dbReference type="InterPro" id="IPR001647">
    <property type="entry name" value="HTH_TetR"/>
</dbReference>
<reference evidence="5 6" key="1">
    <citation type="submission" date="2022-08" db="EMBL/GenBank/DDBJ databases">
        <title>Reclassification of Massilia species as members of the genera Telluria, Duganella, Pseudoduganella, Mokoshia gen. nov. and Zemynaea gen. nov. using orthogonal and non-orthogonal genome-based approaches.</title>
        <authorList>
            <person name="Bowman J.P."/>
        </authorList>
    </citation>
    <scope>NUCLEOTIDE SEQUENCE [LARGE SCALE GENOMIC DNA]</scope>
    <source>
        <strain evidence="5 6">JCM 31605</strain>
    </source>
</reference>
<evidence type="ECO:0000259" key="4">
    <source>
        <dbReference type="PROSITE" id="PS50977"/>
    </source>
</evidence>
<gene>
    <name evidence="5" type="ORF">NX774_11830</name>
</gene>
<proteinExistence type="predicted"/>
<dbReference type="RefSeq" id="WP_258822374.1">
    <property type="nucleotide sequence ID" value="NZ_JANUHB010000002.1"/>
</dbReference>
<evidence type="ECO:0000256" key="1">
    <source>
        <dbReference type="ARBA" id="ARBA00023125"/>
    </source>
</evidence>
<dbReference type="Gene3D" id="1.10.357.10">
    <property type="entry name" value="Tetracycline Repressor, domain 2"/>
    <property type="match status" value="1"/>
</dbReference>
<dbReference type="PROSITE" id="PS50977">
    <property type="entry name" value="HTH_TETR_2"/>
    <property type="match status" value="1"/>
</dbReference>
<dbReference type="EMBL" id="JANUHB010000002">
    <property type="protein sequence ID" value="MCS0808610.1"/>
    <property type="molecule type" value="Genomic_DNA"/>
</dbReference>
<protein>
    <submittedName>
        <fullName evidence="5">TetR/AcrR family transcriptional regulator</fullName>
    </submittedName>
</protein>
<organism evidence="5 6">
    <name type="scientific">Massilia agilis</name>
    <dbReference type="NCBI Taxonomy" id="1811226"/>
    <lineage>
        <taxon>Bacteria</taxon>
        <taxon>Pseudomonadati</taxon>
        <taxon>Pseudomonadota</taxon>
        <taxon>Betaproteobacteria</taxon>
        <taxon>Burkholderiales</taxon>
        <taxon>Oxalobacteraceae</taxon>
        <taxon>Telluria group</taxon>
        <taxon>Massilia</taxon>
    </lineage>
</organism>
<accession>A0ABT2DBB7</accession>
<dbReference type="Proteomes" id="UP001206126">
    <property type="component" value="Unassembled WGS sequence"/>
</dbReference>
<dbReference type="SUPFAM" id="SSF46689">
    <property type="entry name" value="Homeodomain-like"/>
    <property type="match status" value="1"/>
</dbReference>
<keyword evidence="6" id="KW-1185">Reference proteome</keyword>
<comment type="caution">
    <text evidence="5">The sequence shown here is derived from an EMBL/GenBank/DDBJ whole genome shotgun (WGS) entry which is preliminary data.</text>
</comment>
<feature type="domain" description="HTH tetR-type" evidence="4">
    <location>
        <begin position="24"/>
        <end position="82"/>
    </location>
</feature>
<evidence type="ECO:0000256" key="2">
    <source>
        <dbReference type="PROSITE-ProRule" id="PRU00335"/>
    </source>
</evidence>
<dbReference type="InterPro" id="IPR009057">
    <property type="entry name" value="Homeodomain-like_sf"/>
</dbReference>
<feature type="DNA-binding region" description="H-T-H motif" evidence="2">
    <location>
        <begin position="45"/>
        <end position="64"/>
    </location>
</feature>
<name>A0ABT2DBB7_9BURK</name>
<keyword evidence="1 2" id="KW-0238">DNA-binding</keyword>
<evidence type="ECO:0000313" key="6">
    <source>
        <dbReference type="Proteomes" id="UP001206126"/>
    </source>
</evidence>
<evidence type="ECO:0000313" key="5">
    <source>
        <dbReference type="EMBL" id="MCS0808610.1"/>
    </source>
</evidence>
<sequence>MTSNTSSGDGVPASAGEGRANQRRRTRRALIEAALALCEGGRKPSFPEVAERAMVSRATAYRYYSSVEDLISDAMFERAVPALESFCSPGQDDPAEMAARAARTMNKLLLDDEVGLHAVERSFMSAWLDNPQQSRPPRPARRMQYIGPIVDSLKGELTPAARRRLAHALATVMGTEAALSLRDVAGASIDEALAACGWAAQALVRQALAEARERSGKR</sequence>